<keyword evidence="5" id="KW-0769">Symport</keyword>
<dbReference type="PROSITE" id="PS50283">
    <property type="entry name" value="NA_SOLUT_SYMP_3"/>
    <property type="match status" value="1"/>
</dbReference>
<dbReference type="InParanoid" id="A0A482X860"/>
<dbReference type="GO" id="GO:0005886">
    <property type="term" value="C:plasma membrane"/>
    <property type="evidence" value="ECO:0007669"/>
    <property type="project" value="TreeGrafter"/>
</dbReference>
<dbReference type="EMBL" id="QKKF02016634">
    <property type="protein sequence ID" value="RZF41640.1"/>
    <property type="molecule type" value="Genomic_DNA"/>
</dbReference>
<keyword evidence="12" id="KW-0739">Sodium transport</keyword>
<dbReference type="SMR" id="A0A482X860"/>
<feature type="transmembrane region" description="Helical" evidence="14">
    <location>
        <begin position="21"/>
        <end position="44"/>
    </location>
</feature>
<keyword evidence="3" id="KW-0813">Transport</keyword>
<evidence type="ECO:0000256" key="6">
    <source>
        <dbReference type="ARBA" id="ARBA00022979"/>
    </source>
</evidence>
<dbReference type="AlphaFoldDB" id="A0A482X860"/>
<evidence type="ECO:0000256" key="3">
    <source>
        <dbReference type="ARBA" id="ARBA00022448"/>
    </source>
</evidence>
<name>A0A482X860_LAOST</name>
<gene>
    <name evidence="15" type="ORF">LSTR_LSTR016635</name>
</gene>
<proteinExistence type="inferred from homology"/>
<evidence type="ECO:0000256" key="2">
    <source>
        <dbReference type="ARBA" id="ARBA00006434"/>
    </source>
</evidence>
<dbReference type="InterPro" id="IPR038377">
    <property type="entry name" value="Na/Glc_symporter_sf"/>
</dbReference>
<dbReference type="GO" id="GO:0008292">
    <property type="term" value="P:acetylcholine biosynthetic process"/>
    <property type="evidence" value="ECO:0007669"/>
    <property type="project" value="TreeGrafter"/>
</dbReference>
<evidence type="ECO:0000256" key="13">
    <source>
        <dbReference type="RuleBase" id="RU362091"/>
    </source>
</evidence>
<evidence type="ECO:0000256" key="9">
    <source>
        <dbReference type="ARBA" id="ARBA00023065"/>
    </source>
</evidence>
<evidence type="ECO:0000256" key="12">
    <source>
        <dbReference type="ARBA" id="ARBA00023201"/>
    </source>
</evidence>
<comment type="subcellular location">
    <subcellularLocation>
        <location evidence="1">Membrane</location>
        <topology evidence="1">Multi-pass membrane protein</topology>
    </subcellularLocation>
</comment>
<evidence type="ECO:0000256" key="1">
    <source>
        <dbReference type="ARBA" id="ARBA00004141"/>
    </source>
</evidence>
<feature type="transmembrane region" description="Helical" evidence="14">
    <location>
        <begin position="56"/>
        <end position="77"/>
    </location>
</feature>
<dbReference type="GO" id="GO:0005307">
    <property type="term" value="F:choline:sodium symporter activity"/>
    <property type="evidence" value="ECO:0007669"/>
    <property type="project" value="TreeGrafter"/>
</dbReference>
<keyword evidence="4 14" id="KW-0812">Transmembrane</keyword>
<protein>
    <submittedName>
        <fullName evidence="15">Uncharacterized protein</fullName>
    </submittedName>
</protein>
<evidence type="ECO:0000256" key="8">
    <source>
        <dbReference type="ARBA" id="ARBA00023053"/>
    </source>
</evidence>
<dbReference type="Gene3D" id="1.20.1730.10">
    <property type="entry name" value="Sodium/glucose cotransporter"/>
    <property type="match status" value="1"/>
</dbReference>
<dbReference type="PANTHER" id="PTHR45897">
    <property type="entry name" value="HIGH-AFFINITY CHOLINE TRANSPORTER 1"/>
    <property type="match status" value="1"/>
</dbReference>
<keyword evidence="10 14" id="KW-0472">Membrane</keyword>
<sequence length="94" mass="10289">MREANYVTMLDPFQQKYGQRVGGLLFFPALFGDVFWIASILASLGSSLRVILDINSTISIIISTVFAAAYTVVGGLYSVTYTDVLQIFCIIIGL</sequence>
<evidence type="ECO:0000256" key="11">
    <source>
        <dbReference type="ARBA" id="ARBA00023180"/>
    </source>
</evidence>
<organism evidence="15 16">
    <name type="scientific">Laodelphax striatellus</name>
    <name type="common">Small brown planthopper</name>
    <name type="synonym">Delphax striatella</name>
    <dbReference type="NCBI Taxonomy" id="195883"/>
    <lineage>
        <taxon>Eukaryota</taxon>
        <taxon>Metazoa</taxon>
        <taxon>Ecdysozoa</taxon>
        <taxon>Arthropoda</taxon>
        <taxon>Hexapoda</taxon>
        <taxon>Insecta</taxon>
        <taxon>Pterygota</taxon>
        <taxon>Neoptera</taxon>
        <taxon>Paraneoptera</taxon>
        <taxon>Hemiptera</taxon>
        <taxon>Auchenorrhyncha</taxon>
        <taxon>Fulgoroidea</taxon>
        <taxon>Delphacidae</taxon>
        <taxon>Criomorphinae</taxon>
        <taxon>Laodelphax</taxon>
    </lineage>
</organism>
<evidence type="ECO:0000256" key="5">
    <source>
        <dbReference type="ARBA" id="ARBA00022847"/>
    </source>
</evidence>
<keyword evidence="7 14" id="KW-1133">Transmembrane helix</keyword>
<reference evidence="15 16" key="1">
    <citation type="journal article" date="2017" name="Gigascience">
        <title>Genome sequence of the small brown planthopper, Laodelphax striatellus.</title>
        <authorList>
            <person name="Zhu J."/>
            <person name="Jiang F."/>
            <person name="Wang X."/>
            <person name="Yang P."/>
            <person name="Bao Y."/>
            <person name="Zhao W."/>
            <person name="Wang W."/>
            <person name="Lu H."/>
            <person name="Wang Q."/>
            <person name="Cui N."/>
            <person name="Li J."/>
            <person name="Chen X."/>
            <person name="Luo L."/>
            <person name="Yu J."/>
            <person name="Kang L."/>
            <person name="Cui F."/>
        </authorList>
    </citation>
    <scope>NUCLEOTIDE SEQUENCE [LARGE SCALE GENOMIC DNA]</scope>
    <source>
        <strain evidence="15">Lst14</strain>
    </source>
</reference>
<comment type="caution">
    <text evidence="15">The sequence shown here is derived from an EMBL/GenBank/DDBJ whole genome shotgun (WGS) entry which is preliminary data.</text>
</comment>
<evidence type="ECO:0000256" key="7">
    <source>
        <dbReference type="ARBA" id="ARBA00022989"/>
    </source>
</evidence>
<dbReference type="Proteomes" id="UP000291343">
    <property type="component" value="Unassembled WGS sequence"/>
</dbReference>
<dbReference type="InterPro" id="IPR052244">
    <property type="entry name" value="Choline_transporter"/>
</dbReference>
<feature type="non-terminal residue" evidence="15">
    <location>
        <position position="94"/>
    </location>
</feature>
<accession>A0A482X860</accession>
<evidence type="ECO:0000313" key="15">
    <source>
        <dbReference type="EMBL" id="RZF41640.1"/>
    </source>
</evidence>
<keyword evidence="9" id="KW-0406">Ion transport</keyword>
<comment type="similarity">
    <text evidence="2 13">Belongs to the sodium:solute symporter (SSF) (TC 2.A.21) family.</text>
</comment>
<evidence type="ECO:0000313" key="16">
    <source>
        <dbReference type="Proteomes" id="UP000291343"/>
    </source>
</evidence>
<dbReference type="OrthoDB" id="546820at2759"/>
<keyword evidence="16" id="KW-1185">Reference proteome</keyword>
<keyword evidence="11" id="KW-0325">Glycoprotein</keyword>
<dbReference type="PANTHER" id="PTHR45897:SF4">
    <property type="entry name" value="HIGH-AFFINITY CHOLINE TRANSPORTER 1"/>
    <property type="match status" value="1"/>
</dbReference>
<dbReference type="Pfam" id="PF00474">
    <property type="entry name" value="SSF"/>
    <property type="match status" value="1"/>
</dbReference>
<dbReference type="InterPro" id="IPR001734">
    <property type="entry name" value="Na/solute_symporter"/>
</dbReference>
<evidence type="ECO:0000256" key="14">
    <source>
        <dbReference type="SAM" id="Phobius"/>
    </source>
</evidence>
<keyword evidence="8" id="KW-0915">Sodium</keyword>
<dbReference type="STRING" id="195883.A0A482X860"/>
<keyword evidence="6" id="KW-0530">Neurotransmitter biosynthesis</keyword>
<evidence type="ECO:0000256" key="10">
    <source>
        <dbReference type="ARBA" id="ARBA00023136"/>
    </source>
</evidence>
<evidence type="ECO:0000256" key="4">
    <source>
        <dbReference type="ARBA" id="ARBA00022692"/>
    </source>
</evidence>